<feature type="domain" description="F-box" evidence="1">
    <location>
        <begin position="24"/>
        <end position="69"/>
    </location>
</feature>
<name>A0A409YT82_9AGAR</name>
<dbReference type="PROSITE" id="PS50181">
    <property type="entry name" value="FBOX"/>
    <property type="match status" value="1"/>
</dbReference>
<evidence type="ECO:0000313" key="3">
    <source>
        <dbReference type="Proteomes" id="UP000284842"/>
    </source>
</evidence>
<comment type="caution">
    <text evidence="2">The sequence shown here is derived from an EMBL/GenBank/DDBJ whole genome shotgun (WGS) entry which is preliminary data.</text>
</comment>
<reference evidence="2 3" key="1">
    <citation type="journal article" date="2018" name="Evol. Lett.">
        <title>Horizontal gene cluster transfer increased hallucinogenic mushroom diversity.</title>
        <authorList>
            <person name="Reynolds H.T."/>
            <person name="Vijayakumar V."/>
            <person name="Gluck-Thaler E."/>
            <person name="Korotkin H.B."/>
            <person name="Matheny P.B."/>
            <person name="Slot J.C."/>
        </authorList>
    </citation>
    <scope>NUCLEOTIDE SEQUENCE [LARGE SCALE GENOMIC DNA]</scope>
    <source>
        <strain evidence="2 3">2629</strain>
    </source>
</reference>
<dbReference type="SUPFAM" id="SSF81383">
    <property type="entry name" value="F-box domain"/>
    <property type="match status" value="1"/>
</dbReference>
<dbReference type="AlphaFoldDB" id="A0A409YT82"/>
<dbReference type="EMBL" id="NHTK01000693">
    <property type="protein sequence ID" value="PPR06203.1"/>
    <property type="molecule type" value="Genomic_DNA"/>
</dbReference>
<proteinExistence type="predicted"/>
<evidence type="ECO:0000313" key="2">
    <source>
        <dbReference type="EMBL" id="PPR06203.1"/>
    </source>
</evidence>
<dbReference type="InterPro" id="IPR001810">
    <property type="entry name" value="F-box_dom"/>
</dbReference>
<accession>A0A409YT82</accession>
<dbReference type="OrthoDB" id="3257981at2759"/>
<keyword evidence="3" id="KW-1185">Reference proteome</keyword>
<sequence length="565" mass="65092">MIHVQNIHIPLPHHTIHEERVVSTTPLLTLPLELVPHVMCYLSKDDLSSVSLVDSVFRELAASELFKTLRIDLSCGNKAFRCMDVLKLLDGSAQSRVSIAPCVRHLIVESRLPLPQSADEMIKRGYNMGPCYVKAMCYLMEKLLSNVYIIDWDITGAMPPHVFQAIVSSSAKHIRIQKTVFTRPFPLTHSSHAHESLHLDLVWFPPETDPPAKRVLSVFDDLLSRSSCSLRQLIWEGCRTKAYIDLQSCTSFPKIRVLTLDQVAHDMDHIIPLFLGESTLVSTLAMDSLSEASREFYRTRGHISTLERFCWINHENDAAYEDVLVFLRANDQIHTFQITSALSSHVLETHFLPLFRSEFKNLTFLKLIWADEQIPDASLEAISELVSLRRLWISAGNQNIYRNTWLINHHVLMERLKPLEQLQMIGFSHDTYESKMHPLAPRFGDYYANKAFPEDLSIQDYLEDEEYDAYRGIGVTDYERMFELQIEMRVIAWERMHRQRMLDVAYSYATAFKCLEWIYIGQLPIARDTAKGQSGVPSMRITVEERDPSAIILSKKLSIKTWAPW</sequence>
<dbReference type="InterPro" id="IPR036047">
    <property type="entry name" value="F-box-like_dom_sf"/>
</dbReference>
<protein>
    <recommendedName>
        <fullName evidence="1">F-box domain-containing protein</fullName>
    </recommendedName>
</protein>
<gene>
    <name evidence="2" type="ORF">CVT24_000648</name>
</gene>
<evidence type="ECO:0000259" key="1">
    <source>
        <dbReference type="PROSITE" id="PS50181"/>
    </source>
</evidence>
<organism evidence="2 3">
    <name type="scientific">Panaeolus cyanescens</name>
    <dbReference type="NCBI Taxonomy" id="181874"/>
    <lineage>
        <taxon>Eukaryota</taxon>
        <taxon>Fungi</taxon>
        <taxon>Dikarya</taxon>
        <taxon>Basidiomycota</taxon>
        <taxon>Agaricomycotina</taxon>
        <taxon>Agaricomycetes</taxon>
        <taxon>Agaricomycetidae</taxon>
        <taxon>Agaricales</taxon>
        <taxon>Agaricineae</taxon>
        <taxon>Galeropsidaceae</taxon>
        <taxon>Panaeolus</taxon>
    </lineage>
</organism>
<dbReference type="Proteomes" id="UP000284842">
    <property type="component" value="Unassembled WGS sequence"/>
</dbReference>
<dbReference type="InParanoid" id="A0A409YT82"/>